<comment type="caution">
    <text evidence="2">The sequence shown here is derived from an EMBL/GenBank/DDBJ whole genome shotgun (WGS) entry which is preliminary data.</text>
</comment>
<gene>
    <name evidence="2" type="ORF">H8S47_02775</name>
</gene>
<reference evidence="2 3" key="1">
    <citation type="submission" date="2020-08" db="EMBL/GenBank/DDBJ databases">
        <title>Putative novel bacterial strains isolated from necrotic wheat leaf tissues caused by Xanthomonas translucens.</title>
        <authorList>
            <person name="Tambong J.T."/>
        </authorList>
    </citation>
    <scope>NUCLEOTIDE SEQUENCE [LARGE SCALE GENOMIC DNA]</scope>
    <source>
        <strain evidence="3">DOAB 1063</strain>
    </source>
</reference>
<accession>A0ABR7AJH5</accession>
<keyword evidence="3" id="KW-1185">Reference proteome</keyword>
<evidence type="ECO:0000256" key="1">
    <source>
        <dbReference type="SAM" id="MobiDB-lite"/>
    </source>
</evidence>
<organism evidence="2 3">
    <name type="scientific">Sphingomonas albertensis</name>
    <dbReference type="NCBI Taxonomy" id="2762591"/>
    <lineage>
        <taxon>Bacteria</taxon>
        <taxon>Pseudomonadati</taxon>
        <taxon>Pseudomonadota</taxon>
        <taxon>Alphaproteobacteria</taxon>
        <taxon>Sphingomonadales</taxon>
        <taxon>Sphingomonadaceae</taxon>
        <taxon>Sphingomonas</taxon>
    </lineage>
</organism>
<dbReference type="EMBL" id="JACONT010000003">
    <property type="protein sequence ID" value="MBC3940608.1"/>
    <property type="molecule type" value="Genomic_DNA"/>
</dbReference>
<sequence length="194" mass="21489">MASETATHFQRESVAHDPMTWMLSPRRMFEGLSPIEACLDRDNCMRGVLVHGLSLGLDFDAADVDFLLKDDDEPNLQSRTPPSGMRPDNSARRSTGRARLWTATIAYTGGNIMLQAFHASIARDPEDVAERLRLRFGAHIAARADIRLGFHPASPLTMALVPDAVADAIRKVERDLRKPANLGFAVDIEQRIEA</sequence>
<feature type="region of interest" description="Disordered" evidence="1">
    <location>
        <begin position="71"/>
        <end position="96"/>
    </location>
</feature>
<proteinExistence type="predicted"/>
<protein>
    <submittedName>
        <fullName evidence="2">Uncharacterized protein</fullName>
    </submittedName>
</protein>
<evidence type="ECO:0000313" key="3">
    <source>
        <dbReference type="Proteomes" id="UP000597613"/>
    </source>
</evidence>
<name>A0ABR7AJH5_9SPHN</name>
<dbReference type="Proteomes" id="UP000597613">
    <property type="component" value="Unassembled WGS sequence"/>
</dbReference>
<evidence type="ECO:0000313" key="2">
    <source>
        <dbReference type="EMBL" id="MBC3940608.1"/>
    </source>
</evidence>